<evidence type="ECO:0000256" key="7">
    <source>
        <dbReference type="ARBA" id="ARBA00023136"/>
    </source>
</evidence>
<proteinExistence type="predicted"/>
<dbReference type="PANTHER" id="PTHR48061:SF50">
    <property type="entry name" value="LEUCINE-RICH REPEAT-CONTAINING N-TERMINAL PLANT-TYPE DOMAIN-CONTAINING PROTEIN"/>
    <property type="match status" value="1"/>
</dbReference>
<keyword evidence="3" id="KW-0812">Transmembrane</keyword>
<name>A0A9I9EL15_CUCME</name>
<keyword evidence="6" id="KW-1133">Transmembrane helix</keyword>
<reference evidence="11" key="1">
    <citation type="submission" date="2023-03" db="UniProtKB">
        <authorList>
            <consortium name="EnsemblPlants"/>
        </authorList>
    </citation>
    <scope>IDENTIFICATION</scope>
</reference>
<evidence type="ECO:0000256" key="8">
    <source>
        <dbReference type="ARBA" id="ARBA00023170"/>
    </source>
</evidence>
<evidence type="ECO:0000256" key="5">
    <source>
        <dbReference type="ARBA" id="ARBA00022737"/>
    </source>
</evidence>
<keyword evidence="9" id="KW-0325">Glycoprotein</keyword>
<keyword evidence="7" id="KW-0472">Membrane</keyword>
<dbReference type="Pfam" id="PF00560">
    <property type="entry name" value="LRR_1"/>
    <property type="match status" value="1"/>
</dbReference>
<evidence type="ECO:0000256" key="4">
    <source>
        <dbReference type="ARBA" id="ARBA00022729"/>
    </source>
</evidence>
<dbReference type="Pfam" id="PF08263">
    <property type="entry name" value="LRRNT_2"/>
    <property type="match status" value="1"/>
</dbReference>
<dbReference type="EnsemblPlants" id="MELO3C035245.2.1">
    <property type="protein sequence ID" value="MELO3C035245.2.1"/>
    <property type="gene ID" value="MELO3C035245.2"/>
</dbReference>
<keyword evidence="5" id="KW-0677">Repeat</keyword>
<evidence type="ECO:0000256" key="9">
    <source>
        <dbReference type="ARBA" id="ARBA00023180"/>
    </source>
</evidence>
<organism evidence="11">
    <name type="scientific">Cucumis melo</name>
    <name type="common">Muskmelon</name>
    <dbReference type="NCBI Taxonomy" id="3656"/>
    <lineage>
        <taxon>Eukaryota</taxon>
        <taxon>Viridiplantae</taxon>
        <taxon>Streptophyta</taxon>
        <taxon>Embryophyta</taxon>
        <taxon>Tracheophyta</taxon>
        <taxon>Spermatophyta</taxon>
        <taxon>Magnoliopsida</taxon>
        <taxon>eudicotyledons</taxon>
        <taxon>Gunneridae</taxon>
        <taxon>Pentapetalae</taxon>
        <taxon>rosids</taxon>
        <taxon>fabids</taxon>
        <taxon>Cucurbitales</taxon>
        <taxon>Cucurbitaceae</taxon>
        <taxon>Benincaseae</taxon>
        <taxon>Cucumis</taxon>
    </lineage>
</organism>
<evidence type="ECO:0000313" key="11">
    <source>
        <dbReference type="EnsemblPlants" id="MELO3C035245.2.1"/>
    </source>
</evidence>
<dbReference type="PANTHER" id="PTHR48061">
    <property type="entry name" value="LEUCINE-RICH REPEAT RECEPTOR PROTEIN KINASE EMS1-LIKE-RELATED"/>
    <property type="match status" value="1"/>
</dbReference>
<dbReference type="InterPro" id="IPR001611">
    <property type="entry name" value="Leu-rich_rpt"/>
</dbReference>
<dbReference type="GO" id="GO:0016020">
    <property type="term" value="C:membrane"/>
    <property type="evidence" value="ECO:0007669"/>
    <property type="project" value="UniProtKB-SubCell"/>
</dbReference>
<dbReference type="Gramene" id="MELO3C035245.2.1">
    <property type="protein sequence ID" value="MELO3C035245.2.1"/>
    <property type="gene ID" value="MELO3C035245.2"/>
</dbReference>
<dbReference type="InterPro" id="IPR046956">
    <property type="entry name" value="RLP23-like"/>
</dbReference>
<dbReference type="AlphaFoldDB" id="A0A9I9EL15"/>
<keyword evidence="2" id="KW-0433">Leucine-rich repeat</keyword>
<dbReference type="SUPFAM" id="SSF52058">
    <property type="entry name" value="L domain-like"/>
    <property type="match status" value="1"/>
</dbReference>
<protein>
    <recommendedName>
        <fullName evidence="10">Leucine-rich repeat-containing N-terminal plant-type domain-containing protein</fullName>
    </recommendedName>
</protein>
<keyword evidence="4" id="KW-0732">Signal</keyword>
<feature type="domain" description="Leucine-rich repeat-containing N-terminal plant-type" evidence="10">
    <location>
        <begin position="62"/>
        <end position="109"/>
    </location>
</feature>
<sequence>MPFPWTHHQVLGVSGIHELPHGIRPQIASCIRGIDGVECDDKGEGRACLTVNSQHHGNVCDPKQGLALLHFKNVFSLDMPSSSWSELYPRTFTWNETTDCCLWDGVECDDEGQGHIVGLHLGCSLLHGTLHPNNTLFTLSHLKTLNLSYNNFAGSPLSPQFGMLSNLRVLDLSGSSFKGHVPL</sequence>
<dbReference type="InterPro" id="IPR032675">
    <property type="entry name" value="LRR_dom_sf"/>
</dbReference>
<dbReference type="InterPro" id="IPR013210">
    <property type="entry name" value="LRR_N_plant-typ"/>
</dbReference>
<dbReference type="Gene3D" id="3.80.10.10">
    <property type="entry name" value="Ribonuclease Inhibitor"/>
    <property type="match status" value="1"/>
</dbReference>
<evidence type="ECO:0000256" key="3">
    <source>
        <dbReference type="ARBA" id="ARBA00022692"/>
    </source>
</evidence>
<evidence type="ECO:0000256" key="6">
    <source>
        <dbReference type="ARBA" id="ARBA00022989"/>
    </source>
</evidence>
<keyword evidence="8" id="KW-0675">Receptor</keyword>
<evidence type="ECO:0000259" key="10">
    <source>
        <dbReference type="Pfam" id="PF08263"/>
    </source>
</evidence>
<evidence type="ECO:0000256" key="2">
    <source>
        <dbReference type="ARBA" id="ARBA00022614"/>
    </source>
</evidence>
<accession>A0A9I9EL15</accession>
<comment type="subcellular location">
    <subcellularLocation>
        <location evidence="1">Membrane</location>
        <topology evidence="1">Single-pass type I membrane protein</topology>
    </subcellularLocation>
</comment>
<evidence type="ECO:0000256" key="1">
    <source>
        <dbReference type="ARBA" id="ARBA00004479"/>
    </source>
</evidence>